<dbReference type="RefSeq" id="XP_064767444.1">
    <property type="nucleotide sequence ID" value="XM_064913011.1"/>
</dbReference>
<evidence type="ECO:0000313" key="2">
    <source>
        <dbReference type="EMBL" id="KAK7204411.1"/>
    </source>
</evidence>
<feature type="compositionally biased region" description="Acidic residues" evidence="1">
    <location>
        <begin position="325"/>
        <end position="340"/>
    </location>
</feature>
<feature type="region of interest" description="Disordered" evidence="1">
    <location>
        <begin position="296"/>
        <end position="363"/>
    </location>
</feature>
<dbReference type="GeneID" id="90038523"/>
<dbReference type="EMBL" id="JBBJBU010000008">
    <property type="protein sequence ID" value="KAK7204411.1"/>
    <property type="molecule type" value="Genomic_DNA"/>
</dbReference>
<feature type="compositionally biased region" description="Basic and acidic residues" evidence="1">
    <location>
        <begin position="539"/>
        <end position="567"/>
    </location>
</feature>
<dbReference type="InterPro" id="IPR038014">
    <property type="entry name" value="Ies1"/>
</dbReference>
<feature type="compositionally biased region" description="Basic and acidic residues" evidence="1">
    <location>
        <begin position="296"/>
        <end position="309"/>
    </location>
</feature>
<evidence type="ECO:0008006" key="4">
    <source>
        <dbReference type="Google" id="ProtNLM"/>
    </source>
</evidence>
<organism evidence="2 3">
    <name type="scientific">Myxozyma melibiosi</name>
    <dbReference type="NCBI Taxonomy" id="54550"/>
    <lineage>
        <taxon>Eukaryota</taxon>
        <taxon>Fungi</taxon>
        <taxon>Dikarya</taxon>
        <taxon>Ascomycota</taxon>
        <taxon>Saccharomycotina</taxon>
        <taxon>Lipomycetes</taxon>
        <taxon>Lipomycetales</taxon>
        <taxon>Lipomycetaceae</taxon>
        <taxon>Myxozyma</taxon>
    </lineage>
</organism>
<evidence type="ECO:0000256" key="1">
    <source>
        <dbReference type="SAM" id="MobiDB-lite"/>
    </source>
</evidence>
<dbReference type="PANTHER" id="PTHR37287:SF1">
    <property type="entry name" value="INO EIGHTY SUBUNIT 1"/>
    <property type="match status" value="1"/>
</dbReference>
<dbReference type="Proteomes" id="UP001498771">
    <property type="component" value="Unassembled WGS sequence"/>
</dbReference>
<comment type="caution">
    <text evidence="2">The sequence shown here is derived from an EMBL/GenBank/DDBJ whole genome shotgun (WGS) entry which is preliminary data.</text>
</comment>
<feature type="region of interest" description="Disordered" evidence="1">
    <location>
        <begin position="509"/>
        <end position="567"/>
    </location>
</feature>
<feature type="compositionally biased region" description="Basic and acidic residues" evidence="1">
    <location>
        <begin position="511"/>
        <end position="524"/>
    </location>
</feature>
<feature type="compositionally biased region" description="Low complexity" evidence="1">
    <location>
        <begin position="528"/>
        <end position="538"/>
    </location>
</feature>
<gene>
    <name evidence="2" type="ORF">BZA70DRAFT_280684</name>
</gene>
<protein>
    <recommendedName>
        <fullName evidence="4">Ino eighty subunit 1</fullName>
    </recommendedName>
</protein>
<sequence>MPPAKNSSAARLGGARSQTLLINSKIRHIKKKDGEPLWRKDIQYDFLHEIFYDEARVFTNSYDGTPNHTYSEIYIDAMARSSKSSKVLREKLLGDKQAALNIAMVCLLVNIGRMNTTLNFFPEMRAQLRTYHPIPSLQSYSDPTAYKQLQDAPRLKSILKGACEDRPEPSTLDQLLLQPRLPRTNPINLVFILATYARRVTDLFFMEPYEFYDFIMNTSVSSKSRAKAFLWLMWVYLESDLSPEQLRANPFGFGQEGGMKIPAFETLTPEEVELENVDSVQEKEFAERMVEERKRHLETSDVVKVKEESTPASGRKRKRPKREAEDDGTGQELGSESEDEGGAKVQSAAAMAKASPIPGRLIIKPPRKVSKAEQAAQELTQQREAKCDVQIAHLIRVTDRRRKRARYGEGAIKRTWKKIRTRDPFEYSEDEQTILNSEMMASAASSHKRKNIDLSTLNNHIMSSLSGVRDSNLGNDFGEEASSLARAFRRANRWMSRWYGIEQIDPATLEEETKKESQKPEEKKSRRATAAAAAAAAKSAEEAAKTEKEEEVKDNGEEKEEAVKVEV</sequence>
<evidence type="ECO:0000313" key="3">
    <source>
        <dbReference type="Proteomes" id="UP001498771"/>
    </source>
</evidence>
<dbReference type="PANTHER" id="PTHR37287">
    <property type="entry name" value="INO EIGHTY SUBUNIT 1"/>
    <property type="match status" value="1"/>
</dbReference>
<accession>A0ABR1F3I8</accession>
<name>A0ABR1F3I8_9ASCO</name>
<proteinExistence type="predicted"/>
<keyword evidence="3" id="KW-1185">Reference proteome</keyword>
<reference evidence="2 3" key="1">
    <citation type="submission" date="2024-03" db="EMBL/GenBank/DDBJ databases">
        <title>Genome-scale model development and genomic sequencing of the oleaginous clade Lipomyces.</title>
        <authorList>
            <consortium name="Lawrence Berkeley National Laboratory"/>
            <person name="Czajka J.J."/>
            <person name="Han Y."/>
            <person name="Kim J."/>
            <person name="Mondo S.J."/>
            <person name="Hofstad B.A."/>
            <person name="Robles A."/>
            <person name="Haridas S."/>
            <person name="Riley R."/>
            <person name="LaButti K."/>
            <person name="Pangilinan J."/>
            <person name="Andreopoulos W."/>
            <person name="Lipzen A."/>
            <person name="Yan J."/>
            <person name="Wang M."/>
            <person name="Ng V."/>
            <person name="Grigoriev I.V."/>
            <person name="Spatafora J.W."/>
            <person name="Magnuson J.K."/>
            <person name="Baker S.E."/>
            <person name="Pomraning K.R."/>
        </authorList>
    </citation>
    <scope>NUCLEOTIDE SEQUENCE [LARGE SCALE GENOMIC DNA]</scope>
    <source>
        <strain evidence="2 3">Phaff 52-87</strain>
    </source>
</reference>
<feature type="compositionally biased region" description="Low complexity" evidence="1">
    <location>
        <begin position="343"/>
        <end position="355"/>
    </location>
</feature>